<protein>
    <submittedName>
        <fullName evidence="1">Uncharacterized protein</fullName>
    </submittedName>
</protein>
<sequence length="48" mass="5336">MPMPACPIRSALLSRAPTPAKPWLARLTRDVALWLRAPAGNRPDWGTR</sequence>
<name>A0ABT1X5R2_9PROT</name>
<comment type="caution">
    <text evidence="1">The sequence shown here is derived from an EMBL/GenBank/DDBJ whole genome shotgun (WGS) entry which is preliminary data.</text>
</comment>
<dbReference type="Proteomes" id="UP001524642">
    <property type="component" value="Unassembled WGS sequence"/>
</dbReference>
<evidence type="ECO:0000313" key="1">
    <source>
        <dbReference type="EMBL" id="MCR0983429.1"/>
    </source>
</evidence>
<reference evidence="1 2" key="1">
    <citation type="submission" date="2022-06" db="EMBL/GenBank/DDBJ databases">
        <title>Roseomonas CN29.</title>
        <authorList>
            <person name="Cheng Y."/>
            <person name="He X."/>
        </authorList>
    </citation>
    <scope>NUCLEOTIDE SEQUENCE [LARGE SCALE GENOMIC DNA]</scope>
    <source>
        <strain evidence="1 2">CN29</strain>
    </source>
</reference>
<dbReference type="EMBL" id="JANJOU010000012">
    <property type="protein sequence ID" value="MCR0983429.1"/>
    <property type="molecule type" value="Genomic_DNA"/>
</dbReference>
<keyword evidence="2" id="KW-1185">Reference proteome</keyword>
<organism evidence="1 2">
    <name type="scientific">Roseomonas populi</name>
    <dbReference type="NCBI Taxonomy" id="3121582"/>
    <lineage>
        <taxon>Bacteria</taxon>
        <taxon>Pseudomonadati</taxon>
        <taxon>Pseudomonadota</taxon>
        <taxon>Alphaproteobacteria</taxon>
        <taxon>Acetobacterales</taxon>
        <taxon>Roseomonadaceae</taxon>
        <taxon>Roseomonas</taxon>
    </lineage>
</organism>
<proteinExistence type="predicted"/>
<gene>
    <name evidence="1" type="ORF">NRP21_15335</name>
</gene>
<evidence type="ECO:0000313" key="2">
    <source>
        <dbReference type="Proteomes" id="UP001524642"/>
    </source>
</evidence>
<dbReference type="RefSeq" id="WP_257717097.1">
    <property type="nucleotide sequence ID" value="NZ_JANJOU010000012.1"/>
</dbReference>
<accession>A0ABT1X5R2</accession>